<sequence>MTQNADLEIKVIKKFVEKAKQDRYIQFISSAKNRHKFISDLSHFNFFKWNLFDTIKKDEEYAIFQALLKNGIANKTCYIISENANIDTKTLDTKQAISETVGYGMGTILVFGDADMIYFENETMNTRFISKKIS</sequence>
<dbReference type="EMBL" id="FOXQ01000004">
    <property type="protein sequence ID" value="SFQ03814.1"/>
    <property type="molecule type" value="Genomic_DNA"/>
</dbReference>
<protein>
    <submittedName>
        <fullName evidence="1">Uncharacterized protein</fullName>
    </submittedName>
</protein>
<accession>A0A1I5V8D4</accession>
<dbReference type="STRING" id="1465490.SAMN05444277_104269"/>
<evidence type="ECO:0000313" key="1">
    <source>
        <dbReference type="EMBL" id="SFQ03814.1"/>
    </source>
</evidence>
<dbReference type="RefSeq" id="WP_090657597.1">
    <property type="nucleotide sequence ID" value="NZ_FOXQ01000004.1"/>
</dbReference>
<name>A0A1I5V8D4_9BACT</name>
<keyword evidence="2" id="KW-1185">Reference proteome</keyword>
<gene>
    <name evidence="1" type="ORF">SAMN05444277_104269</name>
</gene>
<dbReference type="AlphaFoldDB" id="A0A1I5V8D4"/>
<dbReference type="OrthoDB" id="669913at2"/>
<organism evidence="1 2">
    <name type="scientific">Parafilimonas terrae</name>
    <dbReference type="NCBI Taxonomy" id="1465490"/>
    <lineage>
        <taxon>Bacteria</taxon>
        <taxon>Pseudomonadati</taxon>
        <taxon>Bacteroidota</taxon>
        <taxon>Chitinophagia</taxon>
        <taxon>Chitinophagales</taxon>
        <taxon>Chitinophagaceae</taxon>
        <taxon>Parafilimonas</taxon>
    </lineage>
</organism>
<reference evidence="1 2" key="1">
    <citation type="submission" date="2016-10" db="EMBL/GenBank/DDBJ databases">
        <authorList>
            <person name="de Groot N.N."/>
        </authorList>
    </citation>
    <scope>NUCLEOTIDE SEQUENCE [LARGE SCALE GENOMIC DNA]</scope>
    <source>
        <strain evidence="1 2">DSM 28286</strain>
    </source>
</reference>
<evidence type="ECO:0000313" key="2">
    <source>
        <dbReference type="Proteomes" id="UP000199031"/>
    </source>
</evidence>
<dbReference type="Proteomes" id="UP000199031">
    <property type="component" value="Unassembled WGS sequence"/>
</dbReference>
<proteinExistence type="predicted"/>